<keyword evidence="2 4" id="KW-0479">Metal-binding</keyword>
<feature type="domain" description="RING-type" evidence="6">
    <location>
        <begin position="438"/>
        <end position="473"/>
    </location>
</feature>
<dbReference type="GO" id="GO:0005886">
    <property type="term" value="C:plasma membrane"/>
    <property type="evidence" value="ECO:0007669"/>
    <property type="project" value="UniProtKB-SubCell"/>
</dbReference>
<evidence type="ECO:0000256" key="5">
    <source>
        <dbReference type="SAM" id="MobiDB-lite"/>
    </source>
</evidence>
<dbReference type="InterPro" id="IPR051728">
    <property type="entry name" value="RING-FYVE_E3_ubiquitin-ligase"/>
</dbReference>
<feature type="compositionally biased region" description="Basic and acidic residues" evidence="5">
    <location>
        <begin position="340"/>
        <end position="349"/>
    </location>
</feature>
<dbReference type="Pfam" id="PF13920">
    <property type="entry name" value="zf-C3HC4_3"/>
    <property type="match status" value="1"/>
</dbReference>
<dbReference type="GO" id="GO:1902042">
    <property type="term" value="P:negative regulation of extrinsic apoptotic signaling pathway via death domain receptors"/>
    <property type="evidence" value="ECO:0007669"/>
    <property type="project" value="TreeGrafter"/>
</dbReference>
<dbReference type="Pfam" id="PF22968">
    <property type="entry name" value="RNF34L-like_3rd"/>
    <property type="match status" value="1"/>
</dbReference>
<dbReference type="FunFam" id="3.30.40.10:FF:000110">
    <property type="entry name" value="E3 ubiquitin-protein ligase RNF34 isoform X1"/>
    <property type="match status" value="1"/>
</dbReference>
<dbReference type="RefSeq" id="XP_013181974.1">
    <property type="nucleotide sequence ID" value="XM_013326520.1"/>
</dbReference>
<dbReference type="SMART" id="SM00184">
    <property type="entry name" value="RING"/>
    <property type="match status" value="2"/>
</dbReference>
<dbReference type="Gene3D" id="3.30.40.10">
    <property type="entry name" value="Zinc/RING finger domain, C3HC4 (zinc finger)"/>
    <property type="match status" value="1"/>
</dbReference>
<evidence type="ECO:0000256" key="2">
    <source>
        <dbReference type="ARBA" id="ARBA00022771"/>
    </source>
</evidence>
<dbReference type="PROSITE" id="PS50089">
    <property type="entry name" value="ZF_RING_2"/>
    <property type="match status" value="1"/>
</dbReference>
<dbReference type="CDD" id="cd16500">
    <property type="entry name" value="RING-HC_CARP"/>
    <property type="match status" value="1"/>
</dbReference>
<dbReference type="GO" id="GO:0005737">
    <property type="term" value="C:cytoplasm"/>
    <property type="evidence" value="ECO:0007669"/>
    <property type="project" value="TreeGrafter"/>
</dbReference>
<evidence type="ECO:0000256" key="3">
    <source>
        <dbReference type="ARBA" id="ARBA00022833"/>
    </source>
</evidence>
<protein>
    <submittedName>
        <fullName evidence="7">E3 ubiquitin-protein ligase rififylin</fullName>
    </submittedName>
</protein>
<feature type="region of interest" description="Disordered" evidence="5">
    <location>
        <begin position="275"/>
        <end position="378"/>
    </location>
</feature>
<dbReference type="GO" id="GO:0061630">
    <property type="term" value="F:ubiquitin protein ligase activity"/>
    <property type="evidence" value="ECO:0007669"/>
    <property type="project" value="TreeGrafter"/>
</dbReference>
<feature type="compositionally biased region" description="Low complexity" evidence="5">
    <location>
        <begin position="303"/>
        <end position="331"/>
    </location>
</feature>
<accession>A0AAJ6ZYP5</accession>
<feature type="compositionally biased region" description="Basic and acidic residues" evidence="5">
    <location>
        <begin position="226"/>
        <end position="236"/>
    </location>
</feature>
<dbReference type="InterPro" id="IPR013083">
    <property type="entry name" value="Znf_RING/FYVE/PHD"/>
</dbReference>
<comment type="subcellular location">
    <subcellularLocation>
        <location evidence="1">Cell membrane</location>
        <topology evidence="1">Peripheral membrane protein</topology>
    </subcellularLocation>
</comment>
<dbReference type="PANTHER" id="PTHR14879">
    <property type="entry name" value="CASPASE REGULATOR, RING FINGER DOMAIN-CONTAINING"/>
    <property type="match status" value="1"/>
</dbReference>
<dbReference type="Proteomes" id="UP000694872">
    <property type="component" value="Unplaced"/>
</dbReference>
<dbReference type="KEGG" id="pxu:106128229"/>
<feature type="compositionally biased region" description="Low complexity" evidence="5">
    <location>
        <begin position="281"/>
        <end position="295"/>
    </location>
</feature>
<dbReference type="SUPFAM" id="SSF57850">
    <property type="entry name" value="RING/U-box"/>
    <property type="match status" value="1"/>
</dbReference>
<keyword evidence="2 4" id="KW-0863">Zinc-finger</keyword>
<dbReference type="GO" id="GO:0070936">
    <property type="term" value="P:protein K48-linked ubiquitination"/>
    <property type="evidence" value="ECO:0007669"/>
    <property type="project" value="TreeGrafter"/>
</dbReference>
<dbReference type="InterPro" id="IPR001841">
    <property type="entry name" value="Znf_RING"/>
</dbReference>
<evidence type="ECO:0000256" key="4">
    <source>
        <dbReference type="PROSITE-ProRule" id="PRU00175"/>
    </source>
</evidence>
<dbReference type="GeneID" id="106128229"/>
<name>A0AAJ6ZYP5_PAPXU</name>
<dbReference type="Gene3D" id="1.10.720.140">
    <property type="match status" value="1"/>
</dbReference>
<reference evidence="7" key="1">
    <citation type="submission" date="2025-08" db="UniProtKB">
        <authorList>
            <consortium name="RefSeq"/>
        </authorList>
    </citation>
    <scope>IDENTIFICATION</scope>
</reference>
<gene>
    <name evidence="7" type="primary">LOC106128229</name>
</gene>
<dbReference type="InterPro" id="IPR055111">
    <property type="entry name" value="RNF34_RFFL_HeH"/>
</dbReference>
<dbReference type="InterPro" id="IPR036361">
    <property type="entry name" value="SAP_dom_sf"/>
</dbReference>
<dbReference type="GO" id="GO:0008270">
    <property type="term" value="F:zinc ion binding"/>
    <property type="evidence" value="ECO:0007669"/>
    <property type="project" value="UniProtKB-KW"/>
</dbReference>
<feature type="compositionally biased region" description="Basic and acidic residues" evidence="5">
    <location>
        <begin position="198"/>
        <end position="211"/>
    </location>
</feature>
<keyword evidence="3" id="KW-0862">Zinc</keyword>
<organism evidence="7">
    <name type="scientific">Papilio xuthus</name>
    <name type="common">Asian swallowtail butterfly</name>
    <dbReference type="NCBI Taxonomy" id="66420"/>
    <lineage>
        <taxon>Eukaryota</taxon>
        <taxon>Metazoa</taxon>
        <taxon>Ecdysozoa</taxon>
        <taxon>Arthropoda</taxon>
        <taxon>Hexapoda</taxon>
        <taxon>Insecta</taxon>
        <taxon>Pterygota</taxon>
        <taxon>Neoptera</taxon>
        <taxon>Endopterygota</taxon>
        <taxon>Lepidoptera</taxon>
        <taxon>Glossata</taxon>
        <taxon>Ditrysia</taxon>
        <taxon>Papilionoidea</taxon>
        <taxon>Papilionidae</taxon>
        <taxon>Papilioninae</taxon>
        <taxon>Papilio</taxon>
    </lineage>
</organism>
<evidence type="ECO:0000259" key="6">
    <source>
        <dbReference type="PROSITE" id="PS50089"/>
    </source>
</evidence>
<evidence type="ECO:0000313" key="7">
    <source>
        <dbReference type="RefSeq" id="XP_013181974.1"/>
    </source>
</evidence>
<dbReference type="InterPro" id="IPR011011">
    <property type="entry name" value="Znf_FYVE_PHD"/>
</dbReference>
<proteinExistence type="predicted"/>
<evidence type="ECO:0000256" key="1">
    <source>
        <dbReference type="ARBA" id="ARBA00004202"/>
    </source>
</evidence>
<dbReference type="SUPFAM" id="SSF68906">
    <property type="entry name" value="SAP domain"/>
    <property type="match status" value="2"/>
</dbReference>
<sequence length="485" mass="53176">MVKTGRGGSKMPCESCAVQFSVFKRKRVCSECERYYCGGCLRRGGGIMCAPCRVLSTRPLSRHAITHLKVRDLQCFLQHQNISTRGCVEKDELVGLCVSHVNSSAYRRRSSRGGAFSGLKGFTNNINDFLNSAFDIRTTQRDPSRDVPPPRSEILLLFSSCFNSTHVHVTTCAPAHNAHTADQSHTAHNADYAHLADRRFTPTPGGERDVRPVVADQPQPQGVQGARRESQDSAHVDTADCLEVEDLDDAGWEFVTTPAEPLPNDSEVLLTTSDGSRRAEAAAAAPASEESSTGAEPEHGPRSSGSLATAGGGAKRAAPAHAHASVAQAEAPGTPQRAASELELHRAPADDGDTASLRDEPMMDRQPESPERISLERMSEADLERLSVRQLKQLLHRNRVEFRGCLERADLLQRARTLLRDHRNLHRDIDNLPTEECCKICMAAPLECVLLECGHIAACTRCAKQLAECPICRQYVVRAVRFFRS</sequence>
<dbReference type="AlphaFoldDB" id="A0AAJ6ZYP5"/>
<dbReference type="SUPFAM" id="SSF57903">
    <property type="entry name" value="FYVE/PHD zinc finger"/>
    <property type="match status" value="1"/>
</dbReference>
<dbReference type="Gene3D" id="1.10.720.30">
    <property type="entry name" value="SAP domain"/>
    <property type="match status" value="1"/>
</dbReference>
<feature type="region of interest" description="Disordered" evidence="5">
    <location>
        <begin position="198"/>
        <end position="236"/>
    </location>
</feature>
<dbReference type="PANTHER" id="PTHR14879:SF15">
    <property type="entry name" value="E3 UBIQUITIN-PROTEIN LIGASE RIFIFYLIN-LIKE PROTEIN"/>
    <property type="match status" value="1"/>
</dbReference>
<dbReference type="GO" id="GO:0043161">
    <property type="term" value="P:proteasome-mediated ubiquitin-dependent protein catabolic process"/>
    <property type="evidence" value="ECO:0007669"/>
    <property type="project" value="TreeGrafter"/>
</dbReference>
<feature type="compositionally biased region" description="Basic and acidic residues" evidence="5">
    <location>
        <begin position="356"/>
        <end position="378"/>
    </location>
</feature>